<evidence type="ECO:0000256" key="3">
    <source>
        <dbReference type="ARBA" id="ARBA00022475"/>
    </source>
</evidence>
<comment type="caution">
    <text evidence="23">The sequence shown here is derived from an EMBL/GenBank/DDBJ whole genome shotgun (WGS) entry which is preliminary data.</text>
</comment>
<evidence type="ECO:0000256" key="16">
    <source>
        <dbReference type="ARBA" id="ARBA00023180"/>
    </source>
</evidence>
<keyword evidence="6 19" id="KW-0812">Transmembrane</keyword>
<keyword evidence="5" id="KW-0808">Transferase</keyword>
<feature type="transmembrane region" description="Helical" evidence="19">
    <location>
        <begin position="317"/>
        <end position="341"/>
    </location>
</feature>
<dbReference type="Pfam" id="PF08276">
    <property type="entry name" value="PAN_2"/>
    <property type="match status" value="1"/>
</dbReference>
<dbReference type="FunFam" id="3.30.200.20:FF:000910">
    <property type="entry name" value="Cysteine-rich receptor-like protein kinase 11"/>
    <property type="match status" value="1"/>
</dbReference>
<evidence type="ECO:0000256" key="11">
    <source>
        <dbReference type="ARBA" id="ARBA00022840"/>
    </source>
</evidence>
<dbReference type="Gene3D" id="1.10.510.10">
    <property type="entry name" value="Transferase(Phosphotransferase) domain 1"/>
    <property type="match status" value="2"/>
</dbReference>
<evidence type="ECO:0000259" key="22">
    <source>
        <dbReference type="PROSITE" id="PS50948"/>
    </source>
</evidence>
<keyword evidence="24" id="KW-1185">Reference proteome</keyword>
<dbReference type="EMBL" id="CAMGYJ010000008">
    <property type="protein sequence ID" value="CAI0467896.1"/>
    <property type="molecule type" value="Genomic_DNA"/>
</dbReference>
<evidence type="ECO:0000256" key="1">
    <source>
        <dbReference type="ARBA" id="ARBA00004251"/>
    </source>
</evidence>
<dbReference type="PROSITE" id="PS50948">
    <property type="entry name" value="PAN"/>
    <property type="match status" value="1"/>
</dbReference>
<evidence type="ECO:0000256" key="5">
    <source>
        <dbReference type="ARBA" id="ARBA00022679"/>
    </source>
</evidence>
<dbReference type="Proteomes" id="UP001154282">
    <property type="component" value="Unassembled WGS sequence"/>
</dbReference>
<keyword evidence="10" id="KW-0418">Kinase</keyword>
<dbReference type="AlphaFoldDB" id="A0AAV0PAQ1"/>
<evidence type="ECO:0000256" key="8">
    <source>
        <dbReference type="ARBA" id="ARBA00022734"/>
    </source>
</evidence>
<dbReference type="SMART" id="SM00220">
    <property type="entry name" value="S_TKc"/>
    <property type="match status" value="2"/>
</dbReference>
<keyword evidence="12 19" id="KW-1133">Transmembrane helix</keyword>
<keyword evidence="14" id="KW-1015">Disulfide bond</keyword>
<sequence length="1031" mass="114993">MFTGVNPIKRFCFHSVYTLLFLALSCSAVNQITRGQSLRDGDTLLSVDDKFELGFFSPGISTSRYLGIWYHDAAEADSLIWVANGTRIWSSNATARVESNGVPSMTTLTNFQYGFKLTREDDGRLYFTYNPANASALLRFRIGWDGIEEQLRWNESRRIWDVLQRQPEEGCEAYNRCGEFAVCDESGRPTCNCMEGFRPRNLSEWNSENFTGGCQRNTPLQCQSNSSSQTGGEEDGFRSIRCTKLPDFADVHEGVSPDSCRERCLDDCECKAYSMINGIGCMIWSGGLVDVQHFGTGGGNVLNLRLAGSELDDGRKLSIPVIVGIVVASVVGLAVIVWLFCRIKRKLQVIPAAPSVSGTKQNETPMFDTSKSREFSSDLSGPAEIIEGSQMNPADLPLFNVNCVAIATNNFSIENKLGQGGFGPVYKGKLPGGEEIAVKRLSRISGQGVEEFKNEISLIAKLQHRNLVRLLGYCVQGDEKMLIYEYMPNKSLDFFLFDPRKQATLDWAKRFTIIEGIARGLLYLHRDSRLRIIHRDLKASNILLDEEMNPKISDFGMARIFGGNQNEANTNRVVGTYGYMAPEYAMEGLFSVKSDVYSFGVLVLEIVTGRRNTSFRSSDHVNLIGYAWELWSEGRALDLVDPSVRGSSPQEEQLRCIQLGMLCVQDNPVQRPTMAAVMLTLESDSPSLPMPRQPTFTSSMRASVDRDLYSEGQDIVSNELTVTMVGKLPDGKVVAIKRLSSSSGQGANEFKNEIMLISKLQHRNLVRLLGCCIDKLEKILVYEYMPKKSLDNYLFDSTKKAELDWPTRFNIIHGVARGLLYLHRDSCLRIIHRDLKVSNILLDEKMNPKISDFGLARIFEGTQDLASTHKVVGTLGYMSPEYLLAGMFSEKSDVFSFGVLVLEIVSGRKTTSFHYEEHHPSLLSYAWRSWDESRGVDMADETVAESSKPSEVSRCVNVGLLCVQDHASDRPTMASVLSMLSGETSLPRPTKPTYTFQNKTANPAIFNAQSSSSAEKWSINDLTESIIVEGR</sequence>
<dbReference type="GO" id="GO:0030246">
    <property type="term" value="F:carbohydrate binding"/>
    <property type="evidence" value="ECO:0007669"/>
    <property type="project" value="UniProtKB-KW"/>
</dbReference>
<dbReference type="GO" id="GO:0045087">
    <property type="term" value="P:innate immune response"/>
    <property type="evidence" value="ECO:0007669"/>
    <property type="project" value="UniProtKB-ARBA"/>
</dbReference>
<keyword evidence="7 20" id="KW-0732">Signal</keyword>
<dbReference type="PROSITE" id="PS50011">
    <property type="entry name" value="PROTEIN_KINASE_DOM"/>
    <property type="match status" value="2"/>
</dbReference>
<dbReference type="InterPro" id="IPR000858">
    <property type="entry name" value="S_locus_glycoprot_dom"/>
</dbReference>
<reference evidence="23" key="1">
    <citation type="submission" date="2022-08" db="EMBL/GenBank/DDBJ databases">
        <authorList>
            <person name="Gutierrez-Valencia J."/>
        </authorList>
    </citation>
    <scope>NUCLEOTIDE SEQUENCE</scope>
</reference>
<dbReference type="SMART" id="SM00473">
    <property type="entry name" value="PAN_AP"/>
    <property type="match status" value="1"/>
</dbReference>
<evidence type="ECO:0000256" key="14">
    <source>
        <dbReference type="ARBA" id="ARBA00023157"/>
    </source>
</evidence>
<keyword evidence="9" id="KW-0547">Nucleotide-binding</keyword>
<dbReference type="GO" id="GO:0048544">
    <property type="term" value="P:recognition of pollen"/>
    <property type="evidence" value="ECO:0007669"/>
    <property type="project" value="InterPro"/>
</dbReference>
<dbReference type="InterPro" id="IPR000719">
    <property type="entry name" value="Prot_kinase_dom"/>
</dbReference>
<evidence type="ECO:0000256" key="9">
    <source>
        <dbReference type="ARBA" id="ARBA00022741"/>
    </source>
</evidence>
<evidence type="ECO:0000256" key="10">
    <source>
        <dbReference type="ARBA" id="ARBA00022777"/>
    </source>
</evidence>
<dbReference type="InterPro" id="IPR036426">
    <property type="entry name" value="Bulb-type_lectin_dom_sf"/>
</dbReference>
<gene>
    <name evidence="23" type="ORF">LITE_LOCUS37619</name>
</gene>
<name>A0AAV0PAQ1_9ROSI</name>
<evidence type="ECO:0000256" key="17">
    <source>
        <dbReference type="ARBA" id="ARBA00047899"/>
    </source>
</evidence>
<dbReference type="Gene3D" id="2.90.10.10">
    <property type="entry name" value="Bulb-type lectin domain"/>
    <property type="match status" value="1"/>
</dbReference>
<dbReference type="InterPro" id="IPR008271">
    <property type="entry name" value="Ser/Thr_kinase_AS"/>
</dbReference>
<evidence type="ECO:0000313" key="23">
    <source>
        <dbReference type="EMBL" id="CAI0467896.1"/>
    </source>
</evidence>
<evidence type="ECO:0000256" key="2">
    <source>
        <dbReference type="ARBA" id="ARBA00012513"/>
    </source>
</evidence>
<dbReference type="InterPro" id="IPR001245">
    <property type="entry name" value="Ser-Thr/Tyr_kinase_cat_dom"/>
</dbReference>
<comment type="catalytic activity">
    <reaction evidence="17">
        <text>L-threonyl-[protein] + ATP = O-phospho-L-threonyl-[protein] + ADP + H(+)</text>
        <dbReference type="Rhea" id="RHEA:46608"/>
        <dbReference type="Rhea" id="RHEA-COMP:11060"/>
        <dbReference type="Rhea" id="RHEA-COMP:11605"/>
        <dbReference type="ChEBI" id="CHEBI:15378"/>
        <dbReference type="ChEBI" id="CHEBI:30013"/>
        <dbReference type="ChEBI" id="CHEBI:30616"/>
        <dbReference type="ChEBI" id="CHEBI:61977"/>
        <dbReference type="ChEBI" id="CHEBI:456216"/>
        <dbReference type="EC" id="2.7.11.1"/>
    </reaction>
</comment>
<evidence type="ECO:0000256" key="19">
    <source>
        <dbReference type="SAM" id="Phobius"/>
    </source>
</evidence>
<dbReference type="GO" id="GO:0005886">
    <property type="term" value="C:plasma membrane"/>
    <property type="evidence" value="ECO:0007669"/>
    <property type="project" value="UniProtKB-SubCell"/>
</dbReference>
<keyword evidence="4" id="KW-0723">Serine/threonine-protein kinase</keyword>
<dbReference type="Gene3D" id="3.30.200.20">
    <property type="entry name" value="Phosphorylase Kinase, domain 1"/>
    <property type="match status" value="2"/>
</dbReference>
<accession>A0AAV0PAQ1</accession>
<evidence type="ECO:0000256" key="4">
    <source>
        <dbReference type="ARBA" id="ARBA00022527"/>
    </source>
</evidence>
<feature type="domain" description="Protein kinase" evidence="21">
    <location>
        <begin position="709"/>
        <end position="986"/>
    </location>
</feature>
<dbReference type="GO" id="GO:0005524">
    <property type="term" value="F:ATP binding"/>
    <property type="evidence" value="ECO:0007669"/>
    <property type="project" value="UniProtKB-KW"/>
</dbReference>
<keyword evidence="16" id="KW-0325">Glycoprotein</keyword>
<keyword evidence="3" id="KW-1003">Cell membrane</keyword>
<evidence type="ECO:0000259" key="21">
    <source>
        <dbReference type="PROSITE" id="PS50011"/>
    </source>
</evidence>
<feature type="domain" description="Protein kinase" evidence="21">
    <location>
        <begin position="411"/>
        <end position="688"/>
    </location>
</feature>
<keyword evidence="8" id="KW-0430">Lectin</keyword>
<dbReference type="InterPro" id="IPR003609">
    <property type="entry name" value="Pan_app"/>
</dbReference>
<dbReference type="FunFam" id="3.30.200.20:FF:000330">
    <property type="entry name" value="G-type lectin S-receptor-like serine/threonine-protein kinase At4g03230"/>
    <property type="match status" value="1"/>
</dbReference>
<comment type="catalytic activity">
    <reaction evidence="18">
        <text>L-seryl-[protein] + ATP = O-phospho-L-seryl-[protein] + ADP + H(+)</text>
        <dbReference type="Rhea" id="RHEA:17989"/>
        <dbReference type="Rhea" id="RHEA-COMP:9863"/>
        <dbReference type="Rhea" id="RHEA-COMP:11604"/>
        <dbReference type="ChEBI" id="CHEBI:15378"/>
        <dbReference type="ChEBI" id="CHEBI:29999"/>
        <dbReference type="ChEBI" id="CHEBI:30616"/>
        <dbReference type="ChEBI" id="CHEBI:83421"/>
        <dbReference type="ChEBI" id="CHEBI:456216"/>
        <dbReference type="EC" id="2.7.11.1"/>
    </reaction>
</comment>
<keyword evidence="13 19" id="KW-0472">Membrane</keyword>
<dbReference type="FunFam" id="1.10.510.10:FF:000060">
    <property type="entry name" value="G-type lectin S-receptor-like serine/threonine-protein kinase"/>
    <property type="match status" value="1"/>
</dbReference>
<evidence type="ECO:0000256" key="12">
    <source>
        <dbReference type="ARBA" id="ARBA00022989"/>
    </source>
</evidence>
<dbReference type="PANTHER" id="PTHR27002">
    <property type="entry name" value="RECEPTOR-LIKE SERINE/THREONINE-PROTEIN KINASE SD1-8"/>
    <property type="match status" value="1"/>
</dbReference>
<evidence type="ECO:0000313" key="24">
    <source>
        <dbReference type="Proteomes" id="UP001154282"/>
    </source>
</evidence>
<dbReference type="PROSITE" id="PS00108">
    <property type="entry name" value="PROTEIN_KINASE_ST"/>
    <property type="match status" value="2"/>
</dbReference>
<comment type="subcellular location">
    <subcellularLocation>
        <location evidence="1">Cell membrane</location>
        <topology evidence="1">Single-pass type I membrane protein</topology>
    </subcellularLocation>
</comment>
<dbReference type="CDD" id="cd01098">
    <property type="entry name" value="PAN_AP_plant"/>
    <property type="match status" value="1"/>
</dbReference>
<dbReference type="SUPFAM" id="SSF56112">
    <property type="entry name" value="Protein kinase-like (PK-like)"/>
    <property type="match status" value="2"/>
</dbReference>
<evidence type="ECO:0000256" key="15">
    <source>
        <dbReference type="ARBA" id="ARBA00023170"/>
    </source>
</evidence>
<dbReference type="CDD" id="cd14066">
    <property type="entry name" value="STKc_IRAK"/>
    <property type="match status" value="2"/>
</dbReference>
<proteinExistence type="predicted"/>
<dbReference type="Pfam" id="PF07714">
    <property type="entry name" value="PK_Tyr_Ser-Thr"/>
    <property type="match status" value="2"/>
</dbReference>
<evidence type="ECO:0000256" key="6">
    <source>
        <dbReference type="ARBA" id="ARBA00022692"/>
    </source>
</evidence>
<feature type="domain" description="Apple" evidence="22">
    <location>
        <begin position="222"/>
        <end position="307"/>
    </location>
</feature>
<evidence type="ECO:0000256" key="13">
    <source>
        <dbReference type="ARBA" id="ARBA00023136"/>
    </source>
</evidence>
<dbReference type="Pfam" id="PF00954">
    <property type="entry name" value="S_locus_glycop"/>
    <property type="match status" value="1"/>
</dbReference>
<dbReference type="PANTHER" id="PTHR27002:SF932">
    <property type="entry name" value="RECEPTOR-LIKE SERINE_THREONINE-PROTEIN KINASE"/>
    <property type="match status" value="1"/>
</dbReference>
<feature type="chain" id="PRO_5043773844" description="non-specific serine/threonine protein kinase" evidence="20">
    <location>
        <begin position="29"/>
        <end position="1031"/>
    </location>
</feature>
<dbReference type="GO" id="GO:0004674">
    <property type="term" value="F:protein serine/threonine kinase activity"/>
    <property type="evidence" value="ECO:0007669"/>
    <property type="project" value="UniProtKB-KW"/>
</dbReference>
<evidence type="ECO:0000256" key="18">
    <source>
        <dbReference type="ARBA" id="ARBA00048679"/>
    </source>
</evidence>
<keyword evidence="15" id="KW-0675">Receptor</keyword>
<evidence type="ECO:0000256" key="20">
    <source>
        <dbReference type="SAM" id="SignalP"/>
    </source>
</evidence>
<dbReference type="FunFam" id="1.10.510.10:FF:000345">
    <property type="entry name" value="G-type lectin S-receptor-like serine/threonine-protein kinase"/>
    <property type="match status" value="1"/>
</dbReference>
<keyword evidence="11" id="KW-0067">ATP-binding</keyword>
<evidence type="ECO:0000256" key="7">
    <source>
        <dbReference type="ARBA" id="ARBA00022729"/>
    </source>
</evidence>
<protein>
    <recommendedName>
        <fullName evidence="2">non-specific serine/threonine protein kinase</fullName>
        <ecNumber evidence="2">2.7.11.1</ecNumber>
    </recommendedName>
</protein>
<dbReference type="InterPro" id="IPR011009">
    <property type="entry name" value="Kinase-like_dom_sf"/>
</dbReference>
<feature type="signal peptide" evidence="20">
    <location>
        <begin position="1"/>
        <end position="28"/>
    </location>
</feature>
<dbReference type="EC" id="2.7.11.1" evidence="2"/>
<organism evidence="23 24">
    <name type="scientific">Linum tenue</name>
    <dbReference type="NCBI Taxonomy" id="586396"/>
    <lineage>
        <taxon>Eukaryota</taxon>
        <taxon>Viridiplantae</taxon>
        <taxon>Streptophyta</taxon>
        <taxon>Embryophyta</taxon>
        <taxon>Tracheophyta</taxon>
        <taxon>Spermatophyta</taxon>
        <taxon>Magnoliopsida</taxon>
        <taxon>eudicotyledons</taxon>
        <taxon>Gunneridae</taxon>
        <taxon>Pentapetalae</taxon>
        <taxon>rosids</taxon>
        <taxon>fabids</taxon>
        <taxon>Malpighiales</taxon>
        <taxon>Linaceae</taxon>
        <taxon>Linum</taxon>
    </lineage>
</organism>